<dbReference type="InterPro" id="IPR000873">
    <property type="entry name" value="AMP-dep_synth/lig_dom"/>
</dbReference>
<dbReference type="InterPro" id="IPR025110">
    <property type="entry name" value="AMP-bd_C"/>
</dbReference>
<keyword evidence="4" id="KW-1185">Reference proteome</keyword>
<feature type="domain" description="AMP-binding enzyme C-terminal" evidence="2">
    <location>
        <begin position="444"/>
        <end position="522"/>
    </location>
</feature>
<organism evidence="3 4">
    <name type="scientific">Solicola gregarius</name>
    <dbReference type="NCBI Taxonomy" id="2908642"/>
    <lineage>
        <taxon>Bacteria</taxon>
        <taxon>Bacillati</taxon>
        <taxon>Actinomycetota</taxon>
        <taxon>Actinomycetes</taxon>
        <taxon>Propionibacteriales</taxon>
        <taxon>Nocardioidaceae</taxon>
        <taxon>Solicola</taxon>
    </lineage>
</organism>
<proteinExistence type="predicted"/>
<dbReference type="Proteomes" id="UP001164390">
    <property type="component" value="Chromosome"/>
</dbReference>
<dbReference type="InterPro" id="IPR042099">
    <property type="entry name" value="ANL_N_sf"/>
</dbReference>
<name>A0AA46YLR9_9ACTN</name>
<dbReference type="EMBL" id="CP094970">
    <property type="protein sequence ID" value="UYM06942.1"/>
    <property type="molecule type" value="Genomic_DNA"/>
</dbReference>
<accession>A0AA46YLR9</accession>
<dbReference type="AlphaFoldDB" id="A0AA46YLR9"/>
<dbReference type="Gene3D" id="3.40.50.12780">
    <property type="entry name" value="N-terminal domain of ligase-like"/>
    <property type="match status" value="1"/>
</dbReference>
<dbReference type="Pfam" id="PF13193">
    <property type="entry name" value="AMP-binding_C"/>
    <property type="match status" value="1"/>
</dbReference>
<evidence type="ECO:0000259" key="1">
    <source>
        <dbReference type="Pfam" id="PF00501"/>
    </source>
</evidence>
<protein>
    <submittedName>
        <fullName evidence="3">AMP-binding protein</fullName>
    </submittedName>
</protein>
<dbReference type="SUPFAM" id="SSF56801">
    <property type="entry name" value="Acetyl-CoA synthetase-like"/>
    <property type="match status" value="1"/>
</dbReference>
<dbReference type="PROSITE" id="PS00455">
    <property type="entry name" value="AMP_BINDING"/>
    <property type="match status" value="1"/>
</dbReference>
<sequence>MTIPTVNVSALASERAQVGAGDLALIESFGEGRTMAWGELDELTTTIARAFAGSGLVAGHRVALAMTNRIEFVATYLGALRGGHVVVPMNPWSATGELMRMLADSGSRVVVCDEVTVDNVRAAVGGLAAALDTADDGLRARASVPTIVVVGGYADVGETAFESYLDNAPDIAVASPSDPEALAALLYTSGTSGNPRGVMLSHRALLADIEQVGRIEPEPITSKDVVLGLLPLFHIYGLNVVLGQVLRTGARLVLVRRFDHEETLDIVAEHGVTNIPIAPPVVAAWAGRGDLRTKLESVELVLSGAAPLDHDLTDLFVESGGVVIEQGYGLTEAAPVITSTLTARGREPDGSPKAGSVGAPVPGLELRVLDGSRREAQPGDPGEIWVRGANLFSGYWPDGREAPQPDGWYATGDVGVVDRDGDLSLVDRLRELVIVSGFNVYPSEVEDVIVELDEIAEAAVIGVPDGETGEAVQAFVVPADDRSSVSETVDRVRSHCESRLARFKWPKHVTVTTDLPHSANGKVAKGRLRAQARRESLGLS</sequence>
<dbReference type="Gene3D" id="3.30.300.30">
    <property type="match status" value="1"/>
</dbReference>
<dbReference type="RefSeq" id="WP_271635876.1">
    <property type="nucleotide sequence ID" value="NZ_CP094970.1"/>
</dbReference>
<dbReference type="InterPro" id="IPR045851">
    <property type="entry name" value="AMP-bd_C_sf"/>
</dbReference>
<evidence type="ECO:0000313" key="3">
    <source>
        <dbReference type="EMBL" id="UYM06942.1"/>
    </source>
</evidence>
<dbReference type="KEGG" id="sgrg:L0C25_07660"/>
<evidence type="ECO:0000259" key="2">
    <source>
        <dbReference type="Pfam" id="PF13193"/>
    </source>
</evidence>
<gene>
    <name evidence="3" type="ORF">L0C25_07660</name>
</gene>
<dbReference type="GO" id="GO:0016405">
    <property type="term" value="F:CoA-ligase activity"/>
    <property type="evidence" value="ECO:0007669"/>
    <property type="project" value="TreeGrafter"/>
</dbReference>
<dbReference type="Pfam" id="PF00501">
    <property type="entry name" value="AMP-binding"/>
    <property type="match status" value="1"/>
</dbReference>
<reference evidence="3" key="1">
    <citation type="submission" date="2022-01" db="EMBL/GenBank/DDBJ databases">
        <title>Nocardioidaceae gen. sp. A5X3R13.</title>
        <authorList>
            <person name="Lopez Marin M.A."/>
            <person name="Uhlik O."/>
        </authorList>
    </citation>
    <scope>NUCLEOTIDE SEQUENCE</scope>
    <source>
        <strain evidence="3">A5X3R13</strain>
    </source>
</reference>
<dbReference type="PANTHER" id="PTHR24096">
    <property type="entry name" value="LONG-CHAIN-FATTY-ACID--COA LIGASE"/>
    <property type="match status" value="1"/>
</dbReference>
<evidence type="ECO:0000313" key="4">
    <source>
        <dbReference type="Proteomes" id="UP001164390"/>
    </source>
</evidence>
<feature type="domain" description="AMP-dependent synthetase/ligase" evidence="1">
    <location>
        <begin position="15"/>
        <end position="396"/>
    </location>
</feature>
<dbReference type="InterPro" id="IPR020845">
    <property type="entry name" value="AMP-binding_CS"/>
</dbReference>